<evidence type="ECO:0000313" key="9">
    <source>
        <dbReference type="EMBL" id="KEZ90510.1"/>
    </source>
</evidence>
<dbReference type="GO" id="GO:0043565">
    <property type="term" value="F:sequence-specific DNA binding"/>
    <property type="evidence" value="ECO:0007669"/>
    <property type="project" value="InterPro"/>
</dbReference>
<dbReference type="PROSITE" id="PS50110">
    <property type="entry name" value="RESPONSE_REGULATORY"/>
    <property type="match status" value="1"/>
</dbReference>
<keyword evidence="3" id="KW-0238">DNA-binding</keyword>
<reference evidence="9 10" key="1">
    <citation type="submission" date="2014-07" db="EMBL/GenBank/DDBJ databases">
        <title>Draft genome of Clostridium celerecrescens 152B isolated from sediments associated with methane hydrate from Krishna Godavari basin.</title>
        <authorList>
            <person name="Honkalas V.S."/>
            <person name="Dabir A.P."/>
            <person name="Arora P."/>
            <person name="Dhakephalkar P.K."/>
        </authorList>
    </citation>
    <scope>NUCLEOTIDE SEQUENCE [LARGE SCALE GENOMIC DNA]</scope>
    <source>
        <strain evidence="9 10">152B</strain>
    </source>
</reference>
<dbReference type="Gene3D" id="3.40.50.2300">
    <property type="match status" value="1"/>
</dbReference>
<dbReference type="PANTHER" id="PTHR43280">
    <property type="entry name" value="ARAC-FAMILY TRANSCRIPTIONAL REGULATOR"/>
    <property type="match status" value="1"/>
</dbReference>
<name>A0A084JNH6_9FIRM</name>
<protein>
    <recommendedName>
        <fullName evidence="1">Stage 0 sporulation protein A homolog</fullName>
    </recommendedName>
</protein>
<feature type="domain" description="HTH araC/xylS-type" evidence="7">
    <location>
        <begin position="431"/>
        <end position="529"/>
    </location>
</feature>
<keyword evidence="10" id="KW-1185">Reference proteome</keyword>
<dbReference type="Pfam" id="PF00072">
    <property type="entry name" value="Response_reg"/>
    <property type="match status" value="1"/>
</dbReference>
<keyword evidence="4" id="KW-0804">Transcription</keyword>
<sequence length="536" mass="62629">MYRIMIVDDEPLILAGVSSLLKWEEHQCKIVRKVSNGRQALAQMEALRPDIVITDIGMPVMDGISFMKASVEHGYAASFILLTNLEEFSLVKEALRLGAVDYLVKMELDEKTLLAALERAKDRCNLTHRRIGLMEGGEVTADERIQNYFRHILICDSDAHPDERLSVMIRERYPVLLLMLIHFNYRHEGFSEKFNRADQKRIINFAENMIHEMVKGFFDRCCLLKKEQKGFILVLSLERMDDYKESVEAMSVKFRKAMRDYFEIPVSITVSRPVREAEGVQDHLYQAMSAMNETYYDNSGSIVYYLENCKENFYHSSSFNINFLKKELTGVIRQNDRDSFSNIMNQIIQLFAQCKPSRSQAVNACSNLYYYITFLLEEREDQSFPYILDVAGQLNRLSDLSAVITWLERFRDQVAEALETYKESRKDKYIELVQEYIREHYREKITLNQMSALLNISQGHLSCIFKKQTGKNFSDYVSEVKIEKAKELIGTYQYMMYEISDMLGFDTQYYFSTVFKKITGHTPKEYESITIKKNCC</sequence>
<dbReference type="InterPro" id="IPR018060">
    <property type="entry name" value="HTH_AraC"/>
</dbReference>
<comment type="function">
    <text evidence="5">May play the central regulatory role in sporulation. It may be an element of the effector pathway responsible for the activation of sporulation genes in response to nutritional stress. Spo0A may act in concert with spo0H (a sigma factor) to control the expression of some genes that are critical to the sporulation process.</text>
</comment>
<evidence type="ECO:0000256" key="1">
    <source>
        <dbReference type="ARBA" id="ARBA00018672"/>
    </source>
</evidence>
<keyword evidence="6" id="KW-0597">Phosphoprotein</keyword>
<dbReference type="RefSeq" id="WP_038279514.1">
    <property type="nucleotide sequence ID" value="NZ_JPME01000010.1"/>
</dbReference>
<dbReference type="SMART" id="SM00342">
    <property type="entry name" value="HTH_ARAC"/>
    <property type="match status" value="1"/>
</dbReference>
<dbReference type="InterPro" id="IPR018062">
    <property type="entry name" value="HTH_AraC-typ_CS"/>
</dbReference>
<dbReference type="SUPFAM" id="SSF52172">
    <property type="entry name" value="CheY-like"/>
    <property type="match status" value="1"/>
</dbReference>
<dbReference type="SMART" id="SM00448">
    <property type="entry name" value="REC"/>
    <property type="match status" value="1"/>
</dbReference>
<feature type="domain" description="Response regulatory" evidence="8">
    <location>
        <begin position="3"/>
        <end position="120"/>
    </location>
</feature>
<dbReference type="PROSITE" id="PS00041">
    <property type="entry name" value="HTH_ARAC_FAMILY_1"/>
    <property type="match status" value="1"/>
</dbReference>
<evidence type="ECO:0000256" key="3">
    <source>
        <dbReference type="ARBA" id="ARBA00023125"/>
    </source>
</evidence>
<evidence type="ECO:0000256" key="5">
    <source>
        <dbReference type="ARBA" id="ARBA00024867"/>
    </source>
</evidence>
<dbReference type="CDD" id="cd17536">
    <property type="entry name" value="REC_YesN-like"/>
    <property type="match status" value="1"/>
</dbReference>
<dbReference type="GO" id="GO:0000160">
    <property type="term" value="P:phosphorelay signal transduction system"/>
    <property type="evidence" value="ECO:0007669"/>
    <property type="project" value="InterPro"/>
</dbReference>
<evidence type="ECO:0000256" key="2">
    <source>
        <dbReference type="ARBA" id="ARBA00023015"/>
    </source>
</evidence>
<dbReference type="InterPro" id="IPR001789">
    <property type="entry name" value="Sig_transdc_resp-reg_receiver"/>
</dbReference>
<evidence type="ECO:0000256" key="4">
    <source>
        <dbReference type="ARBA" id="ARBA00023163"/>
    </source>
</evidence>
<dbReference type="PROSITE" id="PS01124">
    <property type="entry name" value="HTH_ARAC_FAMILY_2"/>
    <property type="match status" value="1"/>
</dbReference>
<dbReference type="SUPFAM" id="SSF46689">
    <property type="entry name" value="Homeodomain-like"/>
    <property type="match status" value="2"/>
</dbReference>
<dbReference type="Gene3D" id="1.10.10.60">
    <property type="entry name" value="Homeodomain-like"/>
    <property type="match status" value="2"/>
</dbReference>
<evidence type="ECO:0000256" key="6">
    <source>
        <dbReference type="PROSITE-ProRule" id="PRU00169"/>
    </source>
</evidence>
<evidence type="ECO:0000259" key="7">
    <source>
        <dbReference type="PROSITE" id="PS01124"/>
    </source>
</evidence>
<evidence type="ECO:0000259" key="8">
    <source>
        <dbReference type="PROSITE" id="PS50110"/>
    </source>
</evidence>
<dbReference type="Pfam" id="PF12833">
    <property type="entry name" value="HTH_18"/>
    <property type="match status" value="1"/>
</dbReference>
<dbReference type="InterPro" id="IPR011006">
    <property type="entry name" value="CheY-like_superfamily"/>
</dbReference>
<dbReference type="EMBL" id="JPME01000010">
    <property type="protein sequence ID" value="KEZ90510.1"/>
    <property type="molecule type" value="Genomic_DNA"/>
</dbReference>
<dbReference type="Proteomes" id="UP000028525">
    <property type="component" value="Unassembled WGS sequence"/>
</dbReference>
<organism evidence="9 10">
    <name type="scientific">Lacrimispora celerecrescens</name>
    <dbReference type="NCBI Taxonomy" id="29354"/>
    <lineage>
        <taxon>Bacteria</taxon>
        <taxon>Bacillati</taxon>
        <taxon>Bacillota</taxon>
        <taxon>Clostridia</taxon>
        <taxon>Lachnospirales</taxon>
        <taxon>Lachnospiraceae</taxon>
        <taxon>Lacrimispora</taxon>
    </lineage>
</organism>
<dbReference type="OrthoDB" id="9794370at2"/>
<accession>A0A084JNH6</accession>
<keyword evidence="2" id="KW-0805">Transcription regulation</keyword>
<dbReference type="GO" id="GO:0003700">
    <property type="term" value="F:DNA-binding transcription factor activity"/>
    <property type="evidence" value="ECO:0007669"/>
    <property type="project" value="InterPro"/>
</dbReference>
<dbReference type="AlphaFoldDB" id="A0A084JNH6"/>
<gene>
    <name evidence="9" type="ORF">IO98_06915</name>
</gene>
<dbReference type="PANTHER" id="PTHR43280:SF28">
    <property type="entry name" value="HTH-TYPE TRANSCRIPTIONAL ACTIVATOR RHAS"/>
    <property type="match status" value="1"/>
</dbReference>
<comment type="caution">
    <text evidence="9">The sequence shown here is derived from an EMBL/GenBank/DDBJ whole genome shotgun (WGS) entry which is preliminary data.</text>
</comment>
<feature type="modified residue" description="4-aspartylphosphate" evidence="6">
    <location>
        <position position="55"/>
    </location>
</feature>
<evidence type="ECO:0000313" key="10">
    <source>
        <dbReference type="Proteomes" id="UP000028525"/>
    </source>
</evidence>
<dbReference type="STRING" id="29354.IO98_06915"/>
<proteinExistence type="predicted"/>
<dbReference type="InterPro" id="IPR009057">
    <property type="entry name" value="Homeodomain-like_sf"/>
</dbReference>